<keyword evidence="2" id="KW-0418">Kinase</keyword>
<dbReference type="InterPro" id="IPR016954">
    <property type="entry name" value="Uncharacterised_Vng0742h"/>
</dbReference>
<comment type="caution">
    <text evidence="2">The sequence shown here is derived from an EMBL/GenBank/DDBJ whole genome shotgun (WGS) entry which is preliminary data.</text>
</comment>
<dbReference type="InterPro" id="IPR019278">
    <property type="entry name" value="DICT_dom"/>
</dbReference>
<reference evidence="2 4" key="1">
    <citation type="submission" date="2022-09" db="EMBL/GenBank/DDBJ databases">
        <title>Enrichment on poylsaccharides allowed isolation of novel metabolic and taxonomic groups of Haloarchaea.</title>
        <authorList>
            <person name="Sorokin D.Y."/>
            <person name="Elcheninov A.G."/>
            <person name="Khizhniak T.V."/>
            <person name="Kolganova T.V."/>
            <person name="Kublanov I.V."/>
        </authorList>
    </citation>
    <scope>NUCLEOTIDE SEQUENCE</scope>
    <source>
        <strain evidence="3 4">AArc-m2/3/4</strain>
        <strain evidence="2">AArc-xg1-1</strain>
    </source>
</reference>
<dbReference type="RefSeq" id="WP_338001679.1">
    <property type="nucleotide sequence ID" value="NZ_JAOPKA010000001.1"/>
</dbReference>
<dbReference type="EMBL" id="JAOPKB010000004">
    <property type="protein sequence ID" value="MCU4973022.1"/>
    <property type="molecule type" value="Genomic_DNA"/>
</dbReference>
<name>A0AAP2YVS4_9EURY</name>
<dbReference type="PIRSF" id="PIRSF030471">
    <property type="entry name" value="STR_Vng0742h_prd"/>
    <property type="match status" value="1"/>
</dbReference>
<keyword evidence="4" id="KW-1185">Reference proteome</keyword>
<keyword evidence="2" id="KW-0808">Transferase</keyword>
<evidence type="ECO:0000313" key="5">
    <source>
        <dbReference type="Proteomes" id="UP001321018"/>
    </source>
</evidence>
<protein>
    <submittedName>
        <fullName evidence="2">Histidine kinase</fullName>
    </submittedName>
</protein>
<dbReference type="EMBL" id="JAOPKA010000001">
    <property type="protein sequence ID" value="MCU4739810.1"/>
    <property type="molecule type" value="Genomic_DNA"/>
</dbReference>
<proteinExistence type="predicted"/>
<dbReference type="GO" id="GO:0016301">
    <property type="term" value="F:kinase activity"/>
    <property type="evidence" value="ECO:0007669"/>
    <property type="project" value="UniProtKB-KW"/>
</dbReference>
<sequence>MTLTTFLEEVDRADHTLAVVGDQASGPLGALLEESVGESSIDVNLDIDADIADFEFAFDVDPSLESELDRPTDDDIVLLLEDETVVAVSPLAALYEHLLAVNSDLYVTGTQGLGDVELPDVLAGLDDTRLTLRGYPLAHKEKLLLIVVSRYIEQLAWEAGSGTLRSSFQYLSRIDDEIGTRAVYESLAATDLALHVYGVADSVPSDLECIVHAGDSDDYRDAWFVVFRPDRDPGENGCDGNARGAALLALETESRIWDGFWTDDPARIARIDEYLERTL</sequence>
<evidence type="ECO:0000313" key="3">
    <source>
        <dbReference type="EMBL" id="MCU4973022.1"/>
    </source>
</evidence>
<gene>
    <name evidence="3" type="ORF">OB955_09735</name>
    <name evidence="2" type="ORF">OB960_00140</name>
</gene>
<accession>A0AAP2YVS4</accession>
<organism evidence="2 5">
    <name type="scientific">Natronoglomus mannanivorans</name>
    <dbReference type="NCBI Taxonomy" id="2979990"/>
    <lineage>
        <taxon>Archaea</taxon>
        <taxon>Methanobacteriati</taxon>
        <taxon>Methanobacteriota</taxon>
        <taxon>Stenosarchaea group</taxon>
        <taxon>Halobacteria</taxon>
        <taxon>Halobacteriales</taxon>
        <taxon>Natrialbaceae</taxon>
        <taxon>Natronoglomus</taxon>
    </lineage>
</organism>
<evidence type="ECO:0000313" key="4">
    <source>
        <dbReference type="Proteomes" id="UP001320972"/>
    </source>
</evidence>
<evidence type="ECO:0000313" key="2">
    <source>
        <dbReference type="EMBL" id="MCU4739810.1"/>
    </source>
</evidence>
<dbReference type="Proteomes" id="UP001321018">
    <property type="component" value="Unassembled WGS sequence"/>
</dbReference>
<feature type="domain" description="DICT" evidence="1">
    <location>
        <begin position="136"/>
        <end position="227"/>
    </location>
</feature>
<dbReference type="AlphaFoldDB" id="A0AAP2YVS4"/>
<evidence type="ECO:0000259" key="1">
    <source>
        <dbReference type="Pfam" id="PF10069"/>
    </source>
</evidence>
<dbReference type="Pfam" id="PF10069">
    <property type="entry name" value="DICT"/>
    <property type="match status" value="1"/>
</dbReference>
<dbReference type="Proteomes" id="UP001320972">
    <property type="component" value="Unassembled WGS sequence"/>
</dbReference>